<keyword evidence="1" id="KW-0677">Repeat</keyword>
<name>A0A9W8WK24_9HYPO</name>
<dbReference type="Proteomes" id="UP001140502">
    <property type="component" value="Unassembled WGS sequence"/>
</dbReference>
<evidence type="ECO:0000256" key="1">
    <source>
        <dbReference type="ARBA" id="ARBA00022737"/>
    </source>
</evidence>
<sequence length="663" mass="73543">MTLQEVEKPDISELALICRNLFSKYATSNPARSTPRKSAARQQERFAKWESNLADFTGPNSSPGYDEIRDLVINQLSMIQTNLEFEFPDTLGILSSPEETQRREWILQLEGTPSEALNAVEATIGRLLNELREALDHEIQAEDHTEPGTEESDFMSIKRVAQCNPSTASTSLQNHGSPRQRTKQRQQPTRTQQTTNHAEASARTERSRRGSNSSESQSNRQSGRDMCLDTPRPLSSFNPTSHLGSSIASSSQSSTRAMFDQDAPSLNFNSDNPSNTERVSTLGLDRSFDEDEPEAPEAIVMPERSRSVTANQMGDSDDMPTDAPDVIRISVSEGEVGGSAGKVINKPNETSPLATFENRMGSKQLLPRADTTLELAQKSPDSEALGMGSALNRRNDPSTLPTMGHLENCMSLQGASAAAETVHHKTTQPCSRPLSSGRPQSLSSIVEIAKNFFHQGKYLESEEEYRKALKLEASGPCVISIKGNLANALAKQGKHQEAEDTYREILAFSTETLGERHPHRLACRSNLATMLEYKGEFAEAEEIYRSVWKLHGETLGNSHPDTMSSYNRLANSLTRLKKFGEATLIYEEALEARRKLLGEEHPDTIITLGNLANSLRNQGQCSEAEARYMDAMKVGMKVLEDDHPHLQWIRARLQELVRDGEGW</sequence>
<dbReference type="PANTHER" id="PTHR45641:SF19">
    <property type="entry name" value="NEPHROCYSTIN-3"/>
    <property type="match status" value="1"/>
</dbReference>
<evidence type="ECO:0000313" key="4">
    <source>
        <dbReference type="EMBL" id="KAJ4327516.1"/>
    </source>
</evidence>
<keyword evidence="5" id="KW-1185">Reference proteome</keyword>
<dbReference type="PANTHER" id="PTHR45641">
    <property type="entry name" value="TETRATRICOPEPTIDE REPEAT PROTEIN (AFU_ORTHOLOGUE AFUA_6G03870)"/>
    <property type="match status" value="1"/>
</dbReference>
<dbReference type="Gene3D" id="1.25.40.10">
    <property type="entry name" value="Tetratricopeptide repeat domain"/>
    <property type="match status" value="2"/>
</dbReference>
<protein>
    <recommendedName>
        <fullName evidence="6">Kinesin light chain</fullName>
    </recommendedName>
</protein>
<dbReference type="OrthoDB" id="626167at2759"/>
<reference evidence="4" key="1">
    <citation type="submission" date="2022-10" db="EMBL/GenBank/DDBJ databases">
        <title>Tapping the CABI collections for fungal endophytes: first genome assemblies for Collariella, Neodidymelliopsis, Ascochyta clinopodiicola, Didymella pomorum, Didymosphaeria variabile, Neocosmospora piperis and Neocucurbitaria cava.</title>
        <authorList>
            <person name="Hill R."/>
        </authorList>
    </citation>
    <scope>NUCLEOTIDE SEQUENCE</scope>
    <source>
        <strain evidence="4">IMI 366586</strain>
    </source>
</reference>
<dbReference type="SUPFAM" id="SSF48452">
    <property type="entry name" value="TPR-like"/>
    <property type="match status" value="1"/>
</dbReference>
<feature type="compositionally biased region" description="Low complexity" evidence="3">
    <location>
        <begin position="185"/>
        <end position="199"/>
    </location>
</feature>
<organism evidence="4 5">
    <name type="scientific">Fusarium piperis</name>
    <dbReference type="NCBI Taxonomy" id="1435070"/>
    <lineage>
        <taxon>Eukaryota</taxon>
        <taxon>Fungi</taxon>
        <taxon>Dikarya</taxon>
        <taxon>Ascomycota</taxon>
        <taxon>Pezizomycotina</taxon>
        <taxon>Sordariomycetes</taxon>
        <taxon>Hypocreomycetidae</taxon>
        <taxon>Hypocreales</taxon>
        <taxon>Nectriaceae</taxon>
        <taxon>Fusarium</taxon>
        <taxon>Fusarium solani species complex</taxon>
    </lineage>
</organism>
<evidence type="ECO:0008006" key="6">
    <source>
        <dbReference type="Google" id="ProtNLM"/>
    </source>
</evidence>
<dbReference type="InterPro" id="IPR019734">
    <property type="entry name" value="TPR_rpt"/>
</dbReference>
<evidence type="ECO:0000313" key="5">
    <source>
        <dbReference type="Proteomes" id="UP001140502"/>
    </source>
</evidence>
<dbReference type="EMBL" id="JAPEUR010000023">
    <property type="protein sequence ID" value="KAJ4327516.1"/>
    <property type="molecule type" value="Genomic_DNA"/>
</dbReference>
<proteinExistence type="predicted"/>
<dbReference type="Pfam" id="PF13424">
    <property type="entry name" value="TPR_12"/>
    <property type="match status" value="2"/>
</dbReference>
<feature type="region of interest" description="Disordered" evidence="3">
    <location>
        <begin position="163"/>
        <end position="321"/>
    </location>
</feature>
<keyword evidence="2" id="KW-0802">TPR repeat</keyword>
<feature type="compositionally biased region" description="Polar residues" evidence="3">
    <location>
        <begin position="163"/>
        <end position="177"/>
    </location>
</feature>
<accession>A0A9W8WK24</accession>
<gene>
    <name evidence="4" type="ORF">N0V84_002044</name>
</gene>
<comment type="caution">
    <text evidence="4">The sequence shown here is derived from an EMBL/GenBank/DDBJ whole genome shotgun (WGS) entry which is preliminary data.</text>
</comment>
<dbReference type="SMART" id="SM00028">
    <property type="entry name" value="TPR"/>
    <property type="match status" value="5"/>
</dbReference>
<dbReference type="InterPro" id="IPR011990">
    <property type="entry name" value="TPR-like_helical_dom_sf"/>
</dbReference>
<evidence type="ECO:0000256" key="2">
    <source>
        <dbReference type="ARBA" id="ARBA00022803"/>
    </source>
</evidence>
<feature type="compositionally biased region" description="Low complexity" evidence="3">
    <location>
        <begin position="210"/>
        <end position="221"/>
    </location>
</feature>
<dbReference type="AlphaFoldDB" id="A0A9W8WK24"/>
<feature type="compositionally biased region" description="Low complexity" evidence="3">
    <location>
        <begin position="241"/>
        <end position="254"/>
    </location>
</feature>
<feature type="compositionally biased region" description="Polar residues" evidence="3">
    <location>
        <begin position="264"/>
        <end position="279"/>
    </location>
</feature>
<evidence type="ECO:0000256" key="3">
    <source>
        <dbReference type="SAM" id="MobiDB-lite"/>
    </source>
</evidence>